<dbReference type="InterPro" id="IPR039074">
    <property type="entry name" value="GGGP/HepGP_synthase_I"/>
</dbReference>
<dbReference type="HAMAP" id="MF_00112">
    <property type="entry name" value="GGGP_HepGP_synthase"/>
    <property type="match status" value="1"/>
</dbReference>
<feature type="binding site" evidence="9">
    <location>
        <begin position="152"/>
        <end position="158"/>
    </location>
    <ligand>
        <name>sn-glycerol 1-phosphate</name>
        <dbReference type="ChEBI" id="CHEBI:57685"/>
    </ligand>
</feature>
<feature type="binding site" evidence="9">
    <location>
        <begin position="183"/>
        <end position="184"/>
    </location>
    <ligand>
        <name>sn-glycerol 1-phosphate</name>
        <dbReference type="ChEBI" id="CHEBI:57685"/>
    </ligand>
</feature>
<dbReference type="InterPro" id="IPR010946">
    <property type="entry name" value="GGGP_synth"/>
</dbReference>
<dbReference type="EC" id="2.5.1.41" evidence="9"/>
<dbReference type="Pfam" id="PF01884">
    <property type="entry name" value="PcrB"/>
    <property type="match status" value="1"/>
</dbReference>
<protein>
    <recommendedName>
        <fullName evidence="9">Geranylgeranylglyceryl phosphate synthase</fullName>
        <shortName evidence="9">GGGP synthase</shortName>
        <shortName evidence="9">GGGPS</shortName>
        <ecNumber evidence="9">2.5.1.41</ecNumber>
    </recommendedName>
    <alternativeName>
        <fullName evidence="9">(S)-3-O-geranylgeranylglyceryl phosphate synthase</fullName>
    </alternativeName>
    <alternativeName>
        <fullName evidence="9">Phosphoglycerol geranylgeranyltransferase</fullName>
    </alternativeName>
</protein>
<dbReference type="NCBIfam" id="TIGR01768">
    <property type="entry name" value="GGGP-family"/>
    <property type="match status" value="1"/>
</dbReference>
<evidence type="ECO:0000256" key="1">
    <source>
        <dbReference type="ARBA" id="ARBA00022516"/>
    </source>
</evidence>
<evidence type="ECO:0000256" key="2">
    <source>
        <dbReference type="ARBA" id="ARBA00022679"/>
    </source>
</evidence>
<dbReference type="CDD" id="cd02812">
    <property type="entry name" value="PcrB_like"/>
    <property type="match status" value="1"/>
</dbReference>
<dbReference type="Proteomes" id="UP001202180">
    <property type="component" value="Unassembled WGS sequence"/>
</dbReference>
<evidence type="ECO:0000256" key="5">
    <source>
        <dbReference type="ARBA" id="ARBA00023098"/>
    </source>
</evidence>
<comment type="cofactor">
    <cofactor evidence="9">
        <name>Mg(2+)</name>
        <dbReference type="ChEBI" id="CHEBI:18420"/>
    </cofactor>
</comment>
<keyword evidence="2 9" id="KW-0808">Transferase</keyword>
<evidence type="ECO:0000256" key="7">
    <source>
        <dbReference type="ARBA" id="ARBA00023264"/>
    </source>
</evidence>
<keyword evidence="11" id="KW-1185">Reference proteome</keyword>
<proteinExistence type="inferred from homology"/>
<evidence type="ECO:0000256" key="3">
    <source>
        <dbReference type="ARBA" id="ARBA00022723"/>
    </source>
</evidence>
<feature type="binding site" evidence="9">
    <location>
        <position position="32"/>
    </location>
    <ligand>
        <name>Mg(2+)</name>
        <dbReference type="ChEBI" id="CHEBI:18420"/>
    </ligand>
</feature>
<comment type="similarity">
    <text evidence="9">Belongs to the GGGP/HepGP synthase family. Group II subfamily.</text>
</comment>
<organism evidence="10 11">
    <name type="scientific">Spirosoma liriopis</name>
    <dbReference type="NCBI Taxonomy" id="2937440"/>
    <lineage>
        <taxon>Bacteria</taxon>
        <taxon>Pseudomonadati</taxon>
        <taxon>Bacteroidota</taxon>
        <taxon>Cytophagia</taxon>
        <taxon>Cytophagales</taxon>
        <taxon>Cytophagaceae</taxon>
        <taxon>Spirosoma</taxon>
    </lineage>
</organism>
<sequence length="232" mass="24485">MLDPDKIKQDELSVLATRADQFAVDFFLVGGSLVTEYIHKEVIATIRQHTDIPVILFPGNPLHIEPSADAILLLSLISGRNPEFLIGQHVIAAPLLKRSGLEILSTGYMLVDSGTQTTVSYISGTTPLPHDKPDVAACTALAGEMLGLQIMYLDAGSGARWPVPPAMIAAVQAAVDCPVLVGGGINSGEKAYNALKAGADVIVIGNGIEQNPELLPELAAVVREFNQSVVQA</sequence>
<dbReference type="InterPro" id="IPR008205">
    <property type="entry name" value="GGGP_HepGP_synthase"/>
</dbReference>
<comment type="function">
    <text evidence="9">Prenyltransferase that catalyzes the transfer of the geranylgeranyl moiety of geranylgeranyl diphosphate (GGPP) to the C3 hydroxyl of sn-glycerol-1-phosphate (G1P).</text>
</comment>
<dbReference type="PANTHER" id="PTHR40029:SF2">
    <property type="entry name" value="HEPTAPRENYLGLYCERYL PHOSPHATE SYNTHASE"/>
    <property type="match status" value="1"/>
</dbReference>
<dbReference type="NCBIfam" id="NF003198">
    <property type="entry name" value="PRK04169.1-2"/>
    <property type="match status" value="1"/>
</dbReference>
<keyword evidence="4 9" id="KW-0460">Magnesium</keyword>
<comment type="caution">
    <text evidence="10">The sequence shown here is derived from an EMBL/GenBank/DDBJ whole genome shotgun (WGS) entry which is preliminary data.</text>
</comment>
<evidence type="ECO:0000313" key="10">
    <source>
        <dbReference type="EMBL" id="MCK8495706.1"/>
    </source>
</evidence>
<evidence type="ECO:0000256" key="9">
    <source>
        <dbReference type="HAMAP-Rule" id="MF_00112"/>
    </source>
</evidence>
<dbReference type="Gene3D" id="3.20.20.390">
    <property type="entry name" value="FMN-linked oxidoreductases"/>
    <property type="match status" value="1"/>
</dbReference>
<dbReference type="EMBL" id="JALPRF010000010">
    <property type="protein sequence ID" value="MCK8495706.1"/>
    <property type="molecule type" value="Genomic_DNA"/>
</dbReference>
<keyword evidence="6 9" id="KW-0594">Phospholipid biosynthesis</keyword>
<keyword evidence="5 9" id="KW-0443">Lipid metabolism</keyword>
<dbReference type="PANTHER" id="PTHR40029">
    <property type="match status" value="1"/>
</dbReference>
<accession>A0ABT0HU68</accession>
<keyword evidence="3 9" id="KW-0479">Metal-binding</keyword>
<dbReference type="SUPFAM" id="SSF51395">
    <property type="entry name" value="FMN-linked oxidoreductases"/>
    <property type="match status" value="1"/>
</dbReference>
<gene>
    <name evidence="10" type="ORF">M0L20_27825</name>
</gene>
<comment type="caution">
    <text evidence="9">Lacks conserved residue(s) required for the propagation of feature annotation.</text>
</comment>
<evidence type="ECO:0000256" key="6">
    <source>
        <dbReference type="ARBA" id="ARBA00023209"/>
    </source>
</evidence>
<evidence type="ECO:0000256" key="8">
    <source>
        <dbReference type="ARBA" id="ARBA00047288"/>
    </source>
</evidence>
<dbReference type="InterPro" id="IPR038597">
    <property type="entry name" value="GGGP/HepGP_synthase_sf"/>
</dbReference>
<evidence type="ECO:0000256" key="4">
    <source>
        <dbReference type="ARBA" id="ARBA00022842"/>
    </source>
</evidence>
<name>A0ABT0HU68_9BACT</name>
<comment type="catalytic activity">
    <reaction evidence="8 9">
        <text>sn-glycerol 1-phosphate + (2E,6E,10E)-geranylgeranyl diphosphate = sn-3-O-(geranylgeranyl)glycerol 1-phosphate + diphosphate</text>
        <dbReference type="Rhea" id="RHEA:23404"/>
        <dbReference type="ChEBI" id="CHEBI:33019"/>
        <dbReference type="ChEBI" id="CHEBI:57677"/>
        <dbReference type="ChEBI" id="CHEBI:57685"/>
        <dbReference type="ChEBI" id="CHEBI:58756"/>
        <dbReference type="EC" id="2.5.1.41"/>
    </reaction>
</comment>
<feature type="binding site" evidence="9">
    <location>
        <begin position="205"/>
        <end position="206"/>
    </location>
    <ligand>
        <name>sn-glycerol 1-phosphate</name>
        <dbReference type="ChEBI" id="CHEBI:57685"/>
    </ligand>
</feature>
<feature type="binding site" evidence="9">
    <location>
        <position position="3"/>
    </location>
    <ligand>
        <name>Mg(2+)</name>
        <dbReference type="ChEBI" id="CHEBI:18420"/>
    </ligand>
</feature>
<keyword evidence="1 9" id="KW-0444">Lipid biosynthesis</keyword>
<dbReference type="NCBIfam" id="TIGR01769">
    <property type="entry name" value="GGGP"/>
    <property type="match status" value="1"/>
</dbReference>
<evidence type="ECO:0000313" key="11">
    <source>
        <dbReference type="Proteomes" id="UP001202180"/>
    </source>
</evidence>
<reference evidence="10 11" key="1">
    <citation type="submission" date="2022-04" db="EMBL/GenBank/DDBJ databases">
        <title>Spirosoma sp. strain RP8 genome sequencing and assembly.</title>
        <authorList>
            <person name="Jung Y."/>
        </authorList>
    </citation>
    <scope>NUCLEOTIDE SEQUENCE [LARGE SCALE GENOMIC DNA]</scope>
    <source>
        <strain evidence="10 11">RP8</strain>
    </source>
</reference>
<keyword evidence="7 9" id="KW-1208">Phospholipid metabolism</keyword>